<dbReference type="PANTHER" id="PTHR13225:SF3">
    <property type="entry name" value="UPF0489 PROTEIN C5ORF22"/>
    <property type="match status" value="1"/>
</dbReference>
<gene>
    <name evidence="4" type="primary">LOC104946663</name>
</gene>
<feature type="region of interest" description="Disordered" evidence="2">
    <location>
        <begin position="116"/>
        <end position="150"/>
    </location>
</feature>
<feature type="non-terminal residue" evidence="4">
    <location>
        <position position="1"/>
    </location>
</feature>
<evidence type="ECO:0000313" key="3">
    <source>
        <dbReference type="Proteomes" id="UP000504611"/>
    </source>
</evidence>
<accession>A0A6I9N9J4</accession>
<evidence type="ECO:0000256" key="2">
    <source>
        <dbReference type="SAM" id="MobiDB-lite"/>
    </source>
</evidence>
<name>A0A6I9N9J4_9TELE</name>
<evidence type="ECO:0000313" key="4">
    <source>
        <dbReference type="RefSeq" id="XP_010770840.1"/>
    </source>
</evidence>
<comment type="similarity">
    <text evidence="1">Belongs to the UPF0489 family.</text>
</comment>
<dbReference type="AlphaFoldDB" id="A0A6I9N9J4"/>
<evidence type="ECO:0000256" key="1">
    <source>
        <dbReference type="ARBA" id="ARBA00007099"/>
    </source>
</evidence>
<dbReference type="RefSeq" id="XP_010770840.1">
    <property type="nucleotide sequence ID" value="XM_010772538.1"/>
</dbReference>
<organism evidence="3 4">
    <name type="scientific">Notothenia coriiceps</name>
    <name type="common">black rockcod</name>
    <dbReference type="NCBI Taxonomy" id="8208"/>
    <lineage>
        <taxon>Eukaryota</taxon>
        <taxon>Metazoa</taxon>
        <taxon>Chordata</taxon>
        <taxon>Craniata</taxon>
        <taxon>Vertebrata</taxon>
        <taxon>Euteleostomi</taxon>
        <taxon>Actinopterygii</taxon>
        <taxon>Neopterygii</taxon>
        <taxon>Teleostei</taxon>
        <taxon>Neoteleostei</taxon>
        <taxon>Acanthomorphata</taxon>
        <taxon>Eupercaria</taxon>
        <taxon>Perciformes</taxon>
        <taxon>Notothenioidei</taxon>
        <taxon>Nototheniidae</taxon>
        <taxon>Notothenia</taxon>
    </lineage>
</organism>
<dbReference type="OrthoDB" id="418142at2759"/>
<reference evidence="4" key="1">
    <citation type="submission" date="2025-08" db="UniProtKB">
        <authorList>
            <consortium name="RefSeq"/>
        </authorList>
    </citation>
    <scope>IDENTIFICATION</scope>
    <source>
        <tissue evidence="4">Muscle</tissue>
    </source>
</reference>
<proteinExistence type="inferred from homology"/>
<dbReference type="GeneID" id="104946663"/>
<dbReference type="KEGG" id="ncc:104946663"/>
<dbReference type="InterPro" id="IPR024131">
    <property type="entry name" value="UPF0489"/>
</dbReference>
<dbReference type="PANTHER" id="PTHR13225">
    <property type="entry name" value="MISEXPRESSION SUPPRESSOR OF RAS 6"/>
    <property type="match status" value="1"/>
</dbReference>
<sequence>ELSIENWIMPMVYAGHVSCVAWLHPYWAQQITEGEHRMAVGRDSSTTTIRVTSTDDYFLSDGLYVSEKLLENPKALRLNVVKVNPVKRSQSSLTEVQSAEDIDRGCVKRGRTECRAEGSSCSEPPLTCTDPLRPAEGSSRSSSNEDDEEGSTSYVVKIISSFLSETEPYILDIDLDFFSCKNPFKELYTEVHIPPDLSHCSIEVHPT</sequence>
<dbReference type="Pfam" id="PF12640">
    <property type="entry name" value="UPF0489"/>
    <property type="match status" value="1"/>
</dbReference>
<keyword evidence="3" id="KW-1185">Reference proteome</keyword>
<protein>
    <submittedName>
        <fullName evidence="4">UPF0489 protein C5orf22 homolog</fullName>
    </submittedName>
</protein>
<dbReference type="Proteomes" id="UP000504611">
    <property type="component" value="Unplaced"/>
</dbReference>